<dbReference type="Pfam" id="PF00501">
    <property type="entry name" value="AMP-binding"/>
    <property type="match status" value="1"/>
</dbReference>
<dbReference type="GO" id="GO:0004467">
    <property type="term" value="F:long-chain fatty acid-CoA ligase activity"/>
    <property type="evidence" value="ECO:0007669"/>
    <property type="project" value="UniProtKB-EC"/>
</dbReference>
<dbReference type="PROSITE" id="PS00455">
    <property type="entry name" value="AMP_BINDING"/>
    <property type="match status" value="1"/>
</dbReference>
<proteinExistence type="predicted"/>
<dbReference type="EC" id="6.2.1.3" evidence="5"/>
<keyword evidence="11" id="KW-1185">Reference proteome</keyword>
<dbReference type="PANTHER" id="PTHR43767:SF8">
    <property type="entry name" value="LONG-CHAIN-FATTY-ACID--COA LIGASE"/>
    <property type="match status" value="1"/>
</dbReference>
<dbReference type="InterPro" id="IPR045851">
    <property type="entry name" value="AMP-bd_C_sf"/>
</dbReference>
<dbReference type="AlphaFoldDB" id="A0A7Z0HWH1"/>
<comment type="subcellular location">
    <subcellularLocation>
        <location evidence="1">Membrane</location>
        <topology evidence="1">Peripheral membrane protein</topology>
    </subcellularLocation>
</comment>
<evidence type="ECO:0000313" key="10">
    <source>
        <dbReference type="EMBL" id="NYS23619.1"/>
    </source>
</evidence>
<evidence type="ECO:0000256" key="2">
    <source>
        <dbReference type="ARBA" id="ARBA00005005"/>
    </source>
</evidence>
<evidence type="ECO:0000256" key="5">
    <source>
        <dbReference type="ARBA" id="ARBA00026121"/>
    </source>
</evidence>
<dbReference type="GO" id="GO:0016020">
    <property type="term" value="C:membrane"/>
    <property type="evidence" value="ECO:0007669"/>
    <property type="project" value="UniProtKB-SubCell"/>
</dbReference>
<dbReference type="InterPro" id="IPR000873">
    <property type="entry name" value="AMP-dep_synth/lig_dom"/>
</dbReference>
<reference evidence="10 11" key="1">
    <citation type="journal article" date="2000" name="Arch. Microbiol.">
        <title>Rhodobaca bogoriensis gen. nov. and sp. nov., an alkaliphilic purple nonsulfur bacterium from African Rift Valley soda lakes.</title>
        <authorList>
            <person name="Milford A.D."/>
            <person name="Achenbach L.A."/>
            <person name="Jung D.O."/>
            <person name="Madigan M.T."/>
        </authorList>
    </citation>
    <scope>NUCLEOTIDE SEQUENCE [LARGE SCALE GENOMIC DNA]</scope>
    <source>
        <strain evidence="10 11">2376</strain>
    </source>
</reference>
<feature type="domain" description="AMP-binding enzyme C-terminal" evidence="9">
    <location>
        <begin position="485"/>
        <end position="563"/>
    </location>
</feature>
<evidence type="ECO:0000313" key="11">
    <source>
        <dbReference type="Proteomes" id="UP000529417"/>
    </source>
</evidence>
<dbReference type="Proteomes" id="UP000529417">
    <property type="component" value="Unassembled WGS sequence"/>
</dbReference>
<dbReference type="SUPFAM" id="SSF56801">
    <property type="entry name" value="Acetyl-CoA synthetase-like"/>
    <property type="match status" value="1"/>
</dbReference>
<keyword evidence="4" id="KW-0472">Membrane</keyword>
<dbReference type="RefSeq" id="WP_179904325.1">
    <property type="nucleotide sequence ID" value="NZ_JACBXS010000002.1"/>
</dbReference>
<name>A0A7Z0HWH1_9RHOB</name>
<dbReference type="EMBL" id="JACBXS010000002">
    <property type="protein sequence ID" value="NYS23619.1"/>
    <property type="molecule type" value="Genomic_DNA"/>
</dbReference>
<organism evidence="10 11">
    <name type="scientific">Rhabdonatronobacter sediminivivens</name>
    <dbReference type="NCBI Taxonomy" id="2743469"/>
    <lineage>
        <taxon>Bacteria</taxon>
        <taxon>Pseudomonadati</taxon>
        <taxon>Pseudomonadota</taxon>
        <taxon>Alphaproteobacteria</taxon>
        <taxon>Rhodobacterales</taxon>
        <taxon>Paracoccaceae</taxon>
        <taxon>Rhabdonatronobacter</taxon>
    </lineage>
</organism>
<evidence type="ECO:0000256" key="1">
    <source>
        <dbReference type="ARBA" id="ARBA00004170"/>
    </source>
</evidence>
<dbReference type="Pfam" id="PF13193">
    <property type="entry name" value="AMP-binding_C"/>
    <property type="match status" value="1"/>
</dbReference>
<dbReference type="CDD" id="cd05936">
    <property type="entry name" value="FC-FACS_FadD_like"/>
    <property type="match status" value="1"/>
</dbReference>
<evidence type="ECO:0000256" key="6">
    <source>
        <dbReference type="ARBA" id="ARBA00039545"/>
    </source>
</evidence>
<dbReference type="InterPro" id="IPR050237">
    <property type="entry name" value="ATP-dep_AMP-bd_enzyme"/>
</dbReference>
<evidence type="ECO:0000256" key="3">
    <source>
        <dbReference type="ARBA" id="ARBA00022598"/>
    </source>
</evidence>
<dbReference type="PANTHER" id="PTHR43767">
    <property type="entry name" value="LONG-CHAIN-FATTY-ACID--COA LIGASE"/>
    <property type="match status" value="1"/>
</dbReference>
<dbReference type="InterPro" id="IPR020845">
    <property type="entry name" value="AMP-binding_CS"/>
</dbReference>
<evidence type="ECO:0000256" key="7">
    <source>
        <dbReference type="ARBA" id="ARBA00042773"/>
    </source>
</evidence>
<evidence type="ECO:0000259" key="9">
    <source>
        <dbReference type="Pfam" id="PF13193"/>
    </source>
</evidence>
<gene>
    <name evidence="10" type="ORF">HUK65_01345</name>
</gene>
<sequence>MTSPEWERRPWLAAYGKDIEARLPEPRYASLAEMAHTACTRYADRTAFTCVVPNGMNGSLTYAQVNEMSDAFAAFLRIDCDLDPGDRVAVQLPNTLPYPVVALGVLKAGCVLVNTNPLYTRSEMRHQFTDAEVKVLVIVDIFANKLADVIPDSGIERVVLAGVPEFFPRVPEFIVRTVQKVWTRALPPIPDLPIPVTRIRAALAAGRAHKADAQQWWQGLERRNLALLQYTGGTTGVAKGAMLSHGAMLANIDQVLAMGRAYMDRETCVLTALPLYHIFAFTANFLAFFDIGARNVMIPSPRPVQNLQRAIENYPITWITGVNTLFNALTNEEWFTAHPPRHLVAAIAGGTALHAAVARRWQEVTGKPVAEGYGLTECAPVVSFNPMGAESRPGSIGVPVPGTDIALVDDDDAPVDPGQPGELIVKGPQNMDGYWRRPEDTDSTLRNGWVYTGDVAVMDEEGYLHIVDRKKDLVLVSGFNVYPNEIEDALAKLDAVLEAAVVGIPDEKTGEAVRAYVVPNPDHAGDPLTRDAVIKHCRTLLASYKVPRSVIIRDELPKSPIGKILRKDLKAEVRREFETA</sequence>
<evidence type="ECO:0000259" key="8">
    <source>
        <dbReference type="Pfam" id="PF00501"/>
    </source>
</evidence>
<evidence type="ECO:0000256" key="4">
    <source>
        <dbReference type="ARBA" id="ARBA00023136"/>
    </source>
</evidence>
<keyword evidence="3" id="KW-0436">Ligase</keyword>
<protein>
    <recommendedName>
        <fullName evidence="6">Long-chain-fatty-acid--CoA ligase</fullName>
        <ecNumber evidence="5">6.2.1.3</ecNumber>
    </recommendedName>
    <alternativeName>
        <fullName evidence="7">Long-chain acyl-CoA synthetase</fullName>
    </alternativeName>
</protein>
<comment type="pathway">
    <text evidence="2">Lipid metabolism; fatty acid beta-oxidation.</text>
</comment>
<dbReference type="InterPro" id="IPR025110">
    <property type="entry name" value="AMP-bd_C"/>
</dbReference>
<dbReference type="InterPro" id="IPR042099">
    <property type="entry name" value="ANL_N_sf"/>
</dbReference>
<dbReference type="Gene3D" id="3.40.50.12780">
    <property type="entry name" value="N-terminal domain of ligase-like"/>
    <property type="match status" value="1"/>
</dbReference>
<dbReference type="Gene3D" id="3.30.300.30">
    <property type="match status" value="1"/>
</dbReference>
<feature type="domain" description="AMP-dependent synthetase/ligase" evidence="8">
    <location>
        <begin position="37"/>
        <end position="435"/>
    </location>
</feature>
<accession>A0A7Z0HWH1</accession>
<comment type="caution">
    <text evidence="10">The sequence shown here is derived from an EMBL/GenBank/DDBJ whole genome shotgun (WGS) entry which is preliminary data.</text>
</comment>